<keyword evidence="2" id="KW-0238">DNA-binding</keyword>
<keyword evidence="3" id="KW-0804">Transcription</keyword>
<evidence type="ECO:0000313" key="5">
    <source>
        <dbReference type="EMBL" id="MFC3613346.1"/>
    </source>
</evidence>
<proteinExistence type="predicted"/>
<dbReference type="EMBL" id="JBHRXI010000004">
    <property type="protein sequence ID" value="MFC3613346.1"/>
    <property type="molecule type" value="Genomic_DNA"/>
</dbReference>
<sequence>MLIESVLLTLHPSLHFMESSQVSERTDLSQREVQIAQAYASGQTYQSIAHTLCIAPSTVRTHLATIYRKLEVSSKLELATRLKGEAPEPRSPSELAMVVSELALSLEEAISREKALSEVLRIISAAQGDLDAVMQEILAYALDLCDAEFGVMFEYGQNRRFHATFALGIPPVFKTWFDEQGWFTVSPQTGLGRMDAQHDTINIFDVRSEDIYKSDDPLRIATVDLGGARSFVAIPMLAADKLVGAFVLYRQTVRPFSDDTTRLAQMFAAQSVIALENARMIRAIQQVAP</sequence>
<dbReference type="PROSITE" id="PS50043">
    <property type="entry name" value="HTH_LUXR_2"/>
    <property type="match status" value="1"/>
</dbReference>
<dbReference type="SMART" id="SM00421">
    <property type="entry name" value="HTH_LUXR"/>
    <property type="match status" value="1"/>
</dbReference>
<evidence type="ECO:0000313" key="6">
    <source>
        <dbReference type="Proteomes" id="UP001595629"/>
    </source>
</evidence>
<reference evidence="6" key="1">
    <citation type="journal article" date="2019" name="Int. J. Syst. Evol. Microbiol.">
        <title>The Global Catalogue of Microorganisms (GCM) 10K type strain sequencing project: providing services to taxonomists for standard genome sequencing and annotation.</title>
        <authorList>
            <consortium name="The Broad Institute Genomics Platform"/>
            <consortium name="The Broad Institute Genome Sequencing Center for Infectious Disease"/>
            <person name="Wu L."/>
            <person name="Ma J."/>
        </authorList>
    </citation>
    <scope>NUCLEOTIDE SEQUENCE [LARGE SCALE GENOMIC DNA]</scope>
    <source>
        <strain evidence="6">KCTC 42911</strain>
    </source>
</reference>
<dbReference type="InterPro" id="IPR036388">
    <property type="entry name" value="WH-like_DNA-bd_sf"/>
</dbReference>
<evidence type="ECO:0000256" key="3">
    <source>
        <dbReference type="ARBA" id="ARBA00023163"/>
    </source>
</evidence>
<comment type="caution">
    <text evidence="5">The sequence shown here is derived from an EMBL/GenBank/DDBJ whole genome shotgun (WGS) entry which is preliminary data.</text>
</comment>
<dbReference type="InterPro" id="IPR000792">
    <property type="entry name" value="Tscrpt_reg_LuxR_C"/>
</dbReference>
<dbReference type="Pfam" id="PF01590">
    <property type="entry name" value="GAF"/>
    <property type="match status" value="1"/>
</dbReference>
<dbReference type="InterPro" id="IPR029016">
    <property type="entry name" value="GAF-like_dom_sf"/>
</dbReference>
<organism evidence="5 6">
    <name type="scientific">Lutimaribacter marinistellae</name>
    <dbReference type="NCBI Taxonomy" id="1820329"/>
    <lineage>
        <taxon>Bacteria</taxon>
        <taxon>Pseudomonadati</taxon>
        <taxon>Pseudomonadota</taxon>
        <taxon>Alphaproteobacteria</taxon>
        <taxon>Rhodobacterales</taxon>
        <taxon>Roseobacteraceae</taxon>
        <taxon>Lutimaribacter</taxon>
    </lineage>
</organism>
<dbReference type="InterPro" id="IPR016032">
    <property type="entry name" value="Sig_transdc_resp-reg_C-effctor"/>
</dbReference>
<protein>
    <submittedName>
        <fullName evidence="5">LuxR C-terminal-related transcriptional regulator</fullName>
    </submittedName>
</protein>
<evidence type="ECO:0000259" key="4">
    <source>
        <dbReference type="PROSITE" id="PS50043"/>
    </source>
</evidence>
<dbReference type="Pfam" id="PF00196">
    <property type="entry name" value="GerE"/>
    <property type="match status" value="1"/>
</dbReference>
<evidence type="ECO:0000256" key="1">
    <source>
        <dbReference type="ARBA" id="ARBA00023015"/>
    </source>
</evidence>
<feature type="domain" description="HTH luxR-type" evidence="4">
    <location>
        <begin position="21"/>
        <end position="86"/>
    </location>
</feature>
<dbReference type="InterPro" id="IPR003018">
    <property type="entry name" value="GAF"/>
</dbReference>
<evidence type="ECO:0000256" key="2">
    <source>
        <dbReference type="ARBA" id="ARBA00023125"/>
    </source>
</evidence>
<dbReference type="RefSeq" id="WP_386734515.1">
    <property type="nucleotide sequence ID" value="NZ_JBHRXI010000004.1"/>
</dbReference>
<dbReference type="PRINTS" id="PR00038">
    <property type="entry name" value="HTHLUXR"/>
</dbReference>
<dbReference type="Proteomes" id="UP001595629">
    <property type="component" value="Unassembled WGS sequence"/>
</dbReference>
<keyword evidence="1" id="KW-0805">Transcription regulation</keyword>
<dbReference type="PANTHER" id="PTHR44688">
    <property type="entry name" value="DNA-BINDING TRANSCRIPTIONAL ACTIVATOR DEVR_DOSR"/>
    <property type="match status" value="1"/>
</dbReference>
<gene>
    <name evidence="5" type="ORF">ACFORG_06205</name>
</gene>
<dbReference type="PANTHER" id="PTHR44688:SF16">
    <property type="entry name" value="DNA-BINDING TRANSCRIPTIONAL ACTIVATOR DEVR_DOSR"/>
    <property type="match status" value="1"/>
</dbReference>
<accession>A0ABV7TED8</accession>
<name>A0ABV7TED8_9RHOB</name>
<dbReference type="Gene3D" id="3.30.450.40">
    <property type="match status" value="1"/>
</dbReference>
<dbReference type="CDD" id="cd06170">
    <property type="entry name" value="LuxR_C_like"/>
    <property type="match status" value="1"/>
</dbReference>
<dbReference type="Gene3D" id="1.10.10.10">
    <property type="entry name" value="Winged helix-like DNA-binding domain superfamily/Winged helix DNA-binding domain"/>
    <property type="match status" value="1"/>
</dbReference>
<dbReference type="SUPFAM" id="SSF46894">
    <property type="entry name" value="C-terminal effector domain of the bipartite response regulators"/>
    <property type="match status" value="1"/>
</dbReference>
<dbReference type="SMART" id="SM00065">
    <property type="entry name" value="GAF"/>
    <property type="match status" value="1"/>
</dbReference>
<dbReference type="SUPFAM" id="SSF55781">
    <property type="entry name" value="GAF domain-like"/>
    <property type="match status" value="1"/>
</dbReference>
<keyword evidence="6" id="KW-1185">Reference proteome</keyword>